<dbReference type="Proteomes" id="UP000193863">
    <property type="component" value="Unassembled WGS sequence"/>
</dbReference>
<evidence type="ECO:0000313" key="11">
    <source>
        <dbReference type="Proteomes" id="UP000193849"/>
    </source>
</evidence>
<evidence type="ECO:0000313" key="12">
    <source>
        <dbReference type="Proteomes" id="UP000193863"/>
    </source>
</evidence>
<dbReference type="OrthoDB" id="2063759at2"/>
<evidence type="ECO:0000313" key="2">
    <source>
        <dbReference type="EMBL" id="OOR79286.1"/>
    </source>
</evidence>
<evidence type="ECO:0000313" key="7">
    <source>
        <dbReference type="EMBL" id="SUN75136.1"/>
    </source>
</evidence>
<dbReference type="Proteomes" id="UP000193505">
    <property type="component" value="Unassembled WGS sequence"/>
</dbReference>
<dbReference type="EMBL" id="NCVL01000051">
    <property type="protein sequence ID" value="ORP03339.1"/>
    <property type="molecule type" value="Genomic_DNA"/>
</dbReference>
<protein>
    <submittedName>
        <fullName evidence="1">Uncharacterized protein</fullName>
    </submittedName>
</protein>
<evidence type="ECO:0000313" key="8">
    <source>
        <dbReference type="Proteomes" id="UP000033590"/>
    </source>
</evidence>
<dbReference type="EMBL" id="NCVD01000021">
    <property type="protein sequence ID" value="ORO91198.1"/>
    <property type="molecule type" value="Genomic_DNA"/>
</dbReference>
<evidence type="ECO:0000313" key="10">
    <source>
        <dbReference type="Proteomes" id="UP000193505"/>
    </source>
</evidence>
<dbReference type="Proteomes" id="UP000190872">
    <property type="component" value="Unassembled WGS sequence"/>
</dbReference>
<dbReference type="Proteomes" id="UP000267870">
    <property type="component" value="Unassembled WGS sequence"/>
</dbReference>
<name>A0A0F2DVI2_STRMT</name>
<dbReference type="EMBL" id="UHFS01000002">
    <property type="protein sequence ID" value="SUN75136.1"/>
    <property type="molecule type" value="Genomic_DNA"/>
</dbReference>
<evidence type="ECO:0000313" key="3">
    <source>
        <dbReference type="EMBL" id="ORO91198.1"/>
    </source>
</evidence>
<dbReference type="EMBL" id="MUXS01000018">
    <property type="protein sequence ID" value="OOR79286.1"/>
    <property type="molecule type" value="Genomic_DNA"/>
</dbReference>
<reference evidence="10 11" key="2">
    <citation type="journal article" date="2016" name="Eur. J. Clin. Microbiol. Infect. Dis.">
        <title>Whole genome sequencing as a tool for phylogenetic analysis of clinical strains of Mitis group streptococci.</title>
        <authorList>
            <person name="Rasmussen L.H."/>
            <person name="Dargis R."/>
            <person name="Hojholt K."/>
            <person name="Christensen J.J."/>
            <person name="Skovgaard O."/>
            <person name="Justesen U.S."/>
            <person name="Rosenvinge F.S."/>
            <person name="Moser C."/>
            <person name="Lukjancenko O."/>
            <person name="Rasmussen S."/>
            <person name="Nielsen X.C."/>
        </authorList>
    </citation>
    <scope>NUCLEOTIDE SEQUENCE [LARGE SCALE GENOMIC DNA]</scope>
    <source>
        <strain evidence="5 10">OD_310347_11</strain>
        <strain evidence="4 12">RH_43861_09</strain>
        <strain evidence="3 11">RH_777_07</strain>
    </source>
</reference>
<dbReference type="EMBL" id="JYGS01000006">
    <property type="protein sequence ID" value="KJQ73571.1"/>
    <property type="molecule type" value="Genomic_DNA"/>
</dbReference>
<reference evidence="2 9" key="3">
    <citation type="submission" date="2017-02" db="EMBL/GenBank/DDBJ databases">
        <title>Draft genome sequence of Streptococcus mitis CCUG 61082.</title>
        <authorList>
            <person name="Salva-Serra F."/>
            <person name="Engstrom-Jakobsson H."/>
            <person name="Thorell K."/>
            <person name="Jaen-Luchoro D."/>
            <person name="Gonzales-Siles L."/>
            <person name="Karlsson R."/>
            <person name="Gomila M."/>
            <person name="Yazdan S."/>
            <person name="Boulund F."/>
            <person name="Johnning A."/>
            <person name="Engstrand L."/>
            <person name="Kristiansson E."/>
            <person name="Moore E."/>
        </authorList>
    </citation>
    <scope>NUCLEOTIDE SEQUENCE [LARGE SCALE GENOMIC DNA]</scope>
    <source>
        <strain evidence="2 9">CCUG 61082</strain>
    </source>
</reference>
<dbReference type="PATRIC" id="fig|28037.215.peg.1421"/>
<proteinExistence type="predicted"/>
<evidence type="ECO:0000313" key="1">
    <source>
        <dbReference type="EMBL" id="KJQ73571.1"/>
    </source>
</evidence>
<dbReference type="Proteomes" id="UP000193849">
    <property type="component" value="Unassembled WGS sequence"/>
</dbReference>
<dbReference type="RefSeq" id="WP_000658758.1">
    <property type="nucleotide sequence ID" value="NZ_CAJJIF010000007.1"/>
</dbReference>
<comment type="caution">
    <text evidence="1">The sequence shown here is derived from an EMBL/GenBank/DDBJ whole genome shotgun (WGS) entry which is preliminary data.</text>
</comment>
<evidence type="ECO:0000313" key="6">
    <source>
        <dbReference type="EMBL" id="RSI94236.1"/>
    </source>
</evidence>
<evidence type="ECO:0000313" key="14">
    <source>
        <dbReference type="Proteomes" id="UP000267870"/>
    </source>
</evidence>
<dbReference type="EMBL" id="RJNZ01000001">
    <property type="protein sequence ID" value="RSI94236.1"/>
    <property type="molecule type" value="Genomic_DNA"/>
</dbReference>
<accession>A0A0F2DVI2</accession>
<reference evidence="6 14" key="6">
    <citation type="submission" date="2018-11" db="EMBL/GenBank/DDBJ databases">
        <title>Species Designations Belie Phenotypic and Genotypic Heterogeneity in Oral Streptococci.</title>
        <authorList>
            <person name="Velsko I."/>
        </authorList>
    </citation>
    <scope>NUCLEOTIDE SEQUENCE [LARGE SCALE GENOMIC DNA]</scope>
    <source>
        <strain evidence="6 14">BCC55</strain>
    </source>
</reference>
<dbReference type="Proteomes" id="UP000033590">
    <property type="component" value="Unassembled WGS sequence"/>
</dbReference>
<evidence type="ECO:0000313" key="9">
    <source>
        <dbReference type="Proteomes" id="UP000190872"/>
    </source>
</evidence>
<organism evidence="1 8">
    <name type="scientific">Streptococcus mitis</name>
    <dbReference type="NCBI Taxonomy" id="28037"/>
    <lineage>
        <taxon>Bacteria</taxon>
        <taxon>Bacillati</taxon>
        <taxon>Bacillota</taxon>
        <taxon>Bacilli</taxon>
        <taxon>Lactobacillales</taxon>
        <taxon>Streptococcaceae</taxon>
        <taxon>Streptococcus</taxon>
        <taxon>Streptococcus mitis group</taxon>
    </lineage>
</organism>
<evidence type="ECO:0000313" key="4">
    <source>
        <dbReference type="EMBL" id="ORO93207.1"/>
    </source>
</evidence>
<dbReference type="AlphaFoldDB" id="A0A0F2DVI2"/>
<dbReference type="Proteomes" id="UP000255482">
    <property type="component" value="Unassembled WGS sequence"/>
</dbReference>
<dbReference type="EMBL" id="NCVG01000022">
    <property type="protein sequence ID" value="ORO93207.1"/>
    <property type="molecule type" value="Genomic_DNA"/>
</dbReference>
<evidence type="ECO:0000313" key="5">
    <source>
        <dbReference type="EMBL" id="ORP03339.1"/>
    </source>
</evidence>
<reference evidence="1 8" key="1">
    <citation type="submission" date="2015-02" db="EMBL/GenBank/DDBJ databases">
        <title>Evolution of amylase-binding proteins of oral streptococcal species.</title>
        <authorList>
            <person name="Haase E.M."/>
        </authorList>
    </citation>
    <scope>NUCLEOTIDE SEQUENCE [LARGE SCALE GENOMIC DNA]</scope>
    <source>
        <strain evidence="1 8">SK145</strain>
    </source>
</reference>
<sequence>MKEIKKCKTCTRDLPSSYKHNKCESCRNKKIDEAKKILKVVGQVGSVVTPVVVGMLMNKTKKKKK</sequence>
<gene>
    <name evidence="2" type="ORF">B0179_09500</name>
    <name evidence="5" type="ORF">B7694_07550</name>
    <name evidence="4" type="ORF">B7699_06830</name>
    <name evidence="3" type="ORF">B7702_01455</name>
    <name evidence="6" type="ORF">D8845_00455</name>
    <name evidence="7" type="ORF">NCTC12261_01119</name>
    <name evidence="1" type="ORF">TZ93_01456</name>
</gene>
<reference evidence="3" key="4">
    <citation type="submission" date="2017-04" db="EMBL/GenBank/DDBJ databases">
        <authorList>
            <person name="Afonso C.L."/>
            <person name="Miller P.J."/>
            <person name="Scott M.A."/>
            <person name="Spackman E."/>
            <person name="Goraichik I."/>
            <person name="Dimitrov K.M."/>
            <person name="Suarez D.L."/>
            <person name="Swayne D.E."/>
        </authorList>
    </citation>
    <scope>NUCLEOTIDE SEQUENCE</scope>
    <source>
        <strain evidence="5">OD_310347_11</strain>
        <strain evidence="4">RH_43861_09</strain>
        <strain evidence="3">RH_777_07</strain>
    </source>
</reference>
<reference evidence="7 13" key="5">
    <citation type="submission" date="2018-06" db="EMBL/GenBank/DDBJ databases">
        <authorList>
            <consortium name="Pathogen Informatics"/>
            <person name="Doyle S."/>
        </authorList>
    </citation>
    <scope>NUCLEOTIDE SEQUENCE [LARGE SCALE GENOMIC DNA]</scope>
    <source>
        <strain evidence="7 13">NCTC12261</strain>
    </source>
</reference>
<evidence type="ECO:0000313" key="13">
    <source>
        <dbReference type="Proteomes" id="UP000255482"/>
    </source>
</evidence>